<feature type="transmembrane region" description="Helical" evidence="1">
    <location>
        <begin position="75"/>
        <end position="95"/>
    </location>
</feature>
<keyword evidence="1" id="KW-0812">Transmembrane</keyword>
<dbReference type="EMBL" id="CM002288">
    <property type="protein sequence ID" value="ESW34266.1"/>
    <property type="molecule type" value="Genomic_DNA"/>
</dbReference>
<keyword evidence="1" id="KW-1133">Transmembrane helix</keyword>
<keyword evidence="3" id="KW-1185">Reference proteome</keyword>
<sequence length="102" mass="11482">MDSKLVKITIPSPSKNGLHIKYFTCQRDPGGLCILVRSSSRTTPAPLFPVSSAPTGPPFCLVNKTDGSRKEHRGLPQLSCITHYLFVYAYIVLFYKQQRPYH</sequence>
<gene>
    <name evidence="2" type="ORF">PHAVU_001G138300g</name>
</gene>
<dbReference type="OrthoDB" id="690068at2759"/>
<name>V7CZD8_PHAVU</name>
<dbReference type="Gramene" id="ESW34266">
    <property type="protein sequence ID" value="ESW34266"/>
    <property type="gene ID" value="PHAVU_001G138300g"/>
</dbReference>
<proteinExistence type="predicted"/>
<dbReference type="Proteomes" id="UP000000226">
    <property type="component" value="Chromosome 1"/>
</dbReference>
<evidence type="ECO:0000256" key="1">
    <source>
        <dbReference type="SAM" id="Phobius"/>
    </source>
</evidence>
<reference evidence="3" key="1">
    <citation type="journal article" date="2014" name="Nat. Genet.">
        <title>A reference genome for common bean and genome-wide analysis of dual domestications.</title>
        <authorList>
            <person name="Schmutz J."/>
            <person name="McClean P.E."/>
            <person name="Mamidi S."/>
            <person name="Wu G.A."/>
            <person name="Cannon S.B."/>
            <person name="Grimwood J."/>
            <person name="Jenkins J."/>
            <person name="Shu S."/>
            <person name="Song Q."/>
            <person name="Chavarro C."/>
            <person name="Torres-Torres M."/>
            <person name="Geffroy V."/>
            <person name="Moghaddam S.M."/>
            <person name="Gao D."/>
            <person name="Abernathy B."/>
            <person name="Barry K."/>
            <person name="Blair M."/>
            <person name="Brick M.A."/>
            <person name="Chovatia M."/>
            <person name="Gepts P."/>
            <person name="Goodstein D.M."/>
            <person name="Gonzales M."/>
            <person name="Hellsten U."/>
            <person name="Hyten D.L."/>
            <person name="Jia G."/>
            <person name="Kelly J.D."/>
            <person name="Kudrna D."/>
            <person name="Lee R."/>
            <person name="Richard M.M."/>
            <person name="Miklas P.N."/>
            <person name="Osorno J.M."/>
            <person name="Rodrigues J."/>
            <person name="Thareau V."/>
            <person name="Urrea C.A."/>
            <person name="Wang M."/>
            <person name="Yu Y."/>
            <person name="Zhang M."/>
            <person name="Wing R.A."/>
            <person name="Cregan P.B."/>
            <person name="Rokhsar D.S."/>
            <person name="Jackson S.A."/>
        </authorList>
    </citation>
    <scope>NUCLEOTIDE SEQUENCE [LARGE SCALE GENOMIC DNA]</scope>
    <source>
        <strain evidence="3">cv. G19833</strain>
    </source>
</reference>
<protein>
    <submittedName>
        <fullName evidence="2">Uncharacterized protein</fullName>
    </submittedName>
</protein>
<organism evidence="2 3">
    <name type="scientific">Phaseolus vulgaris</name>
    <name type="common">Kidney bean</name>
    <name type="synonym">French bean</name>
    <dbReference type="NCBI Taxonomy" id="3885"/>
    <lineage>
        <taxon>Eukaryota</taxon>
        <taxon>Viridiplantae</taxon>
        <taxon>Streptophyta</taxon>
        <taxon>Embryophyta</taxon>
        <taxon>Tracheophyta</taxon>
        <taxon>Spermatophyta</taxon>
        <taxon>Magnoliopsida</taxon>
        <taxon>eudicotyledons</taxon>
        <taxon>Gunneridae</taxon>
        <taxon>Pentapetalae</taxon>
        <taxon>rosids</taxon>
        <taxon>fabids</taxon>
        <taxon>Fabales</taxon>
        <taxon>Fabaceae</taxon>
        <taxon>Papilionoideae</taxon>
        <taxon>50 kb inversion clade</taxon>
        <taxon>NPAAA clade</taxon>
        <taxon>indigoferoid/millettioid clade</taxon>
        <taxon>Phaseoleae</taxon>
        <taxon>Phaseolus</taxon>
    </lineage>
</organism>
<keyword evidence="1" id="KW-0472">Membrane</keyword>
<dbReference type="AlphaFoldDB" id="V7CZD8"/>
<accession>V7CZD8</accession>
<evidence type="ECO:0000313" key="2">
    <source>
        <dbReference type="EMBL" id="ESW34266.1"/>
    </source>
</evidence>
<evidence type="ECO:0000313" key="3">
    <source>
        <dbReference type="Proteomes" id="UP000000226"/>
    </source>
</evidence>